<dbReference type="InterPro" id="IPR000524">
    <property type="entry name" value="Tscrpt_reg_HTH_GntR"/>
</dbReference>
<dbReference type="Pfam" id="PF07729">
    <property type="entry name" value="FCD"/>
    <property type="match status" value="1"/>
</dbReference>
<dbReference type="PROSITE" id="PS50949">
    <property type="entry name" value="HTH_GNTR"/>
    <property type="match status" value="1"/>
</dbReference>
<dbReference type="PANTHER" id="PTHR43537">
    <property type="entry name" value="TRANSCRIPTIONAL REGULATOR, GNTR FAMILY"/>
    <property type="match status" value="1"/>
</dbReference>
<dbReference type="SMART" id="SM00345">
    <property type="entry name" value="HTH_GNTR"/>
    <property type="match status" value="1"/>
</dbReference>
<evidence type="ECO:0000256" key="3">
    <source>
        <dbReference type="ARBA" id="ARBA00023163"/>
    </source>
</evidence>
<evidence type="ECO:0000313" key="5">
    <source>
        <dbReference type="EMBL" id="MFD1674382.1"/>
    </source>
</evidence>
<dbReference type="PANTHER" id="PTHR43537:SF24">
    <property type="entry name" value="GLUCONATE OPERON TRANSCRIPTIONAL REPRESSOR"/>
    <property type="match status" value="1"/>
</dbReference>
<evidence type="ECO:0000313" key="6">
    <source>
        <dbReference type="Proteomes" id="UP001597079"/>
    </source>
</evidence>
<gene>
    <name evidence="5" type="ORF">ACFSB2_06645</name>
</gene>
<dbReference type="Gene3D" id="1.10.10.10">
    <property type="entry name" value="Winged helix-like DNA-binding domain superfamily/Winged helix DNA-binding domain"/>
    <property type="match status" value="1"/>
</dbReference>
<dbReference type="SMART" id="SM00895">
    <property type="entry name" value="FCD"/>
    <property type="match status" value="1"/>
</dbReference>
<sequence>MEREWIEVPSMHGEVYQRLREQIAVGRIQPGEKITIRQIADAFGVSTMPVREALRKLQAEGLVVFERRSVTVRRLLPLEVEQTFAIRDRLELLATEWAFANFESTDIAQMRKMVQKMDEAQASRADWRVLNERFHFYLYRRCESEILIQAIETLWKSVDAYMHVYATGVSSLAHAQRQHHAMIDFIEKRNLKELLELTSIHLKETMETILMHLG</sequence>
<feature type="domain" description="HTH gntR-type" evidence="4">
    <location>
        <begin position="9"/>
        <end position="75"/>
    </location>
</feature>
<dbReference type="SUPFAM" id="SSF46785">
    <property type="entry name" value="Winged helix' DNA-binding domain"/>
    <property type="match status" value="1"/>
</dbReference>
<dbReference type="Gene3D" id="1.20.120.530">
    <property type="entry name" value="GntR ligand-binding domain-like"/>
    <property type="match status" value="1"/>
</dbReference>
<evidence type="ECO:0000259" key="4">
    <source>
        <dbReference type="PROSITE" id="PS50949"/>
    </source>
</evidence>
<keyword evidence="6" id="KW-1185">Reference proteome</keyword>
<name>A0ABW4JDG6_9BACL</name>
<dbReference type="InterPro" id="IPR011711">
    <property type="entry name" value="GntR_C"/>
</dbReference>
<keyword evidence="2" id="KW-0238">DNA-binding</keyword>
<dbReference type="Proteomes" id="UP001597079">
    <property type="component" value="Unassembled WGS sequence"/>
</dbReference>
<evidence type="ECO:0000256" key="1">
    <source>
        <dbReference type="ARBA" id="ARBA00023015"/>
    </source>
</evidence>
<dbReference type="EMBL" id="JBHUCX010000020">
    <property type="protein sequence ID" value="MFD1674382.1"/>
    <property type="molecule type" value="Genomic_DNA"/>
</dbReference>
<dbReference type="InterPro" id="IPR008920">
    <property type="entry name" value="TF_FadR/GntR_C"/>
</dbReference>
<keyword evidence="3" id="KW-0804">Transcription</keyword>
<dbReference type="RefSeq" id="WP_377942253.1">
    <property type="nucleotide sequence ID" value="NZ_JBHUCX010000020.1"/>
</dbReference>
<accession>A0ABW4JDG6</accession>
<keyword evidence="1" id="KW-0805">Transcription regulation</keyword>
<protein>
    <submittedName>
        <fullName evidence="5">GntR family transcriptional regulator</fullName>
    </submittedName>
</protein>
<comment type="caution">
    <text evidence="5">The sequence shown here is derived from an EMBL/GenBank/DDBJ whole genome shotgun (WGS) entry which is preliminary data.</text>
</comment>
<evidence type="ECO:0000256" key="2">
    <source>
        <dbReference type="ARBA" id="ARBA00023125"/>
    </source>
</evidence>
<dbReference type="InterPro" id="IPR036388">
    <property type="entry name" value="WH-like_DNA-bd_sf"/>
</dbReference>
<dbReference type="InterPro" id="IPR036390">
    <property type="entry name" value="WH_DNA-bd_sf"/>
</dbReference>
<dbReference type="Pfam" id="PF00392">
    <property type="entry name" value="GntR"/>
    <property type="match status" value="1"/>
</dbReference>
<dbReference type="SUPFAM" id="SSF48008">
    <property type="entry name" value="GntR ligand-binding domain-like"/>
    <property type="match status" value="1"/>
</dbReference>
<organism evidence="5 6">
    <name type="scientific">Alicyclobacillus fodiniaquatilis</name>
    <dbReference type="NCBI Taxonomy" id="1661150"/>
    <lineage>
        <taxon>Bacteria</taxon>
        <taxon>Bacillati</taxon>
        <taxon>Bacillota</taxon>
        <taxon>Bacilli</taxon>
        <taxon>Bacillales</taxon>
        <taxon>Alicyclobacillaceae</taxon>
        <taxon>Alicyclobacillus</taxon>
    </lineage>
</organism>
<reference evidence="6" key="1">
    <citation type="journal article" date="2019" name="Int. J. Syst. Evol. Microbiol.">
        <title>The Global Catalogue of Microorganisms (GCM) 10K type strain sequencing project: providing services to taxonomists for standard genome sequencing and annotation.</title>
        <authorList>
            <consortium name="The Broad Institute Genomics Platform"/>
            <consortium name="The Broad Institute Genome Sequencing Center for Infectious Disease"/>
            <person name="Wu L."/>
            <person name="Ma J."/>
        </authorList>
    </citation>
    <scope>NUCLEOTIDE SEQUENCE [LARGE SCALE GENOMIC DNA]</scope>
    <source>
        <strain evidence="6">CGMCC 1.12286</strain>
    </source>
</reference>
<proteinExistence type="predicted"/>
<dbReference type="CDD" id="cd07377">
    <property type="entry name" value="WHTH_GntR"/>
    <property type="match status" value="1"/>
</dbReference>